<evidence type="ECO:0000256" key="10">
    <source>
        <dbReference type="ARBA" id="ARBA00035585"/>
    </source>
</evidence>
<feature type="transmembrane region" description="Helical" evidence="11">
    <location>
        <begin position="97"/>
        <end position="120"/>
    </location>
</feature>
<dbReference type="KEGG" id="copr:Cop2CBH44_15440"/>
<evidence type="ECO:0000256" key="7">
    <source>
        <dbReference type="ARBA" id="ARBA00023136"/>
    </source>
</evidence>
<reference evidence="13" key="1">
    <citation type="submission" date="2020-07" db="EMBL/GenBank/DDBJ databases">
        <title>Complete genome sequencing of Coprobacter sp. strain 2CBH44.</title>
        <authorList>
            <person name="Sakamoto M."/>
            <person name="Murakami T."/>
            <person name="Mori H."/>
        </authorList>
    </citation>
    <scope>NUCLEOTIDE SEQUENCE [LARGE SCALE GENOMIC DNA]</scope>
    <source>
        <strain evidence="13">2CBH44</strain>
    </source>
</reference>
<dbReference type="GO" id="GO:0005886">
    <property type="term" value="C:plasma membrane"/>
    <property type="evidence" value="ECO:0007669"/>
    <property type="project" value="UniProtKB-SubCell"/>
</dbReference>
<proteinExistence type="inferred from homology"/>
<feature type="binding site" evidence="11">
    <location>
        <position position="78"/>
    </location>
    <ligand>
        <name>Na(+)</name>
        <dbReference type="ChEBI" id="CHEBI:29101"/>
        <note>structural</note>
    </ligand>
</feature>
<dbReference type="GO" id="GO:0062054">
    <property type="term" value="F:fluoride channel activity"/>
    <property type="evidence" value="ECO:0007669"/>
    <property type="project" value="UniProtKB-UniRule"/>
</dbReference>
<evidence type="ECO:0000256" key="1">
    <source>
        <dbReference type="ARBA" id="ARBA00004651"/>
    </source>
</evidence>
<dbReference type="NCBIfam" id="TIGR00494">
    <property type="entry name" value="crcB"/>
    <property type="match status" value="1"/>
</dbReference>
<sequence>MRTILLVGLGGFIGSILRYIVSRFVVTHTSGCFPWGTFIVNFLGCFLIGLLYGFTGRFEWFSTELRMLLIVGLCGGFTTFSTFSNESLILLRSGNSILFLLYILGSVMIGLLCTYIGLVLTSAK</sequence>
<comment type="activity regulation">
    <text evidence="11">Na(+) is not transported, but it plays an essential structural role and its presence is essential for fluoride channel function.</text>
</comment>
<keyword evidence="3" id="KW-0997">Cell inner membrane</keyword>
<comment type="function">
    <text evidence="11">Fluoride-specific ion channel. Important for reducing fluoride concentration in the cell, thus reducing its toxicity.</text>
</comment>
<evidence type="ECO:0000256" key="11">
    <source>
        <dbReference type="HAMAP-Rule" id="MF_00454"/>
    </source>
</evidence>
<gene>
    <name evidence="11 12" type="primary">crcB</name>
    <name evidence="11" type="synonym">fluC</name>
    <name evidence="12" type="ORF">Cop2CBH44_15440</name>
</gene>
<keyword evidence="6 11" id="KW-0406">Ion transport</keyword>
<feature type="transmembrane region" description="Helical" evidence="11">
    <location>
        <begin position="67"/>
        <end position="85"/>
    </location>
</feature>
<evidence type="ECO:0000256" key="9">
    <source>
        <dbReference type="ARBA" id="ARBA00035120"/>
    </source>
</evidence>
<evidence type="ECO:0000256" key="8">
    <source>
        <dbReference type="ARBA" id="ARBA00023303"/>
    </source>
</evidence>
<evidence type="ECO:0000313" key="13">
    <source>
        <dbReference type="Proteomes" id="UP000594042"/>
    </source>
</evidence>
<dbReference type="PANTHER" id="PTHR28259:SF1">
    <property type="entry name" value="FLUORIDE EXPORT PROTEIN 1-RELATED"/>
    <property type="match status" value="1"/>
</dbReference>
<dbReference type="Pfam" id="PF02537">
    <property type="entry name" value="CRCB"/>
    <property type="match status" value="1"/>
</dbReference>
<keyword evidence="11" id="KW-0479">Metal-binding</keyword>
<protein>
    <recommendedName>
        <fullName evidence="11">Fluoride-specific ion channel FluC</fullName>
    </recommendedName>
</protein>
<evidence type="ECO:0000313" key="12">
    <source>
        <dbReference type="EMBL" id="BCI63191.1"/>
    </source>
</evidence>
<name>A0A7G1HXE8_9BACT</name>
<dbReference type="AlphaFoldDB" id="A0A7G1HXE8"/>
<accession>A0A7G1HXE8</accession>
<feature type="binding site" evidence="11">
    <location>
        <position position="75"/>
    </location>
    <ligand>
        <name>Na(+)</name>
        <dbReference type="ChEBI" id="CHEBI:29101"/>
        <note>structural</note>
    </ligand>
</feature>
<dbReference type="InterPro" id="IPR003691">
    <property type="entry name" value="FluC"/>
</dbReference>
<evidence type="ECO:0000256" key="3">
    <source>
        <dbReference type="ARBA" id="ARBA00022519"/>
    </source>
</evidence>
<comment type="catalytic activity">
    <reaction evidence="10">
        <text>fluoride(in) = fluoride(out)</text>
        <dbReference type="Rhea" id="RHEA:76159"/>
        <dbReference type="ChEBI" id="CHEBI:17051"/>
    </reaction>
    <physiologicalReaction direction="left-to-right" evidence="10">
        <dbReference type="Rhea" id="RHEA:76160"/>
    </physiologicalReaction>
</comment>
<keyword evidence="13" id="KW-1185">Reference proteome</keyword>
<keyword evidence="11" id="KW-0813">Transport</keyword>
<dbReference type="GO" id="GO:0046872">
    <property type="term" value="F:metal ion binding"/>
    <property type="evidence" value="ECO:0007669"/>
    <property type="project" value="UniProtKB-KW"/>
</dbReference>
<comment type="similarity">
    <text evidence="9 11">Belongs to the fluoride channel Fluc/FEX (TC 1.A.43) family.</text>
</comment>
<keyword evidence="5 11" id="KW-1133">Transmembrane helix</keyword>
<evidence type="ECO:0000256" key="2">
    <source>
        <dbReference type="ARBA" id="ARBA00022475"/>
    </source>
</evidence>
<keyword evidence="2 11" id="KW-1003">Cell membrane</keyword>
<evidence type="ECO:0000256" key="6">
    <source>
        <dbReference type="ARBA" id="ARBA00023065"/>
    </source>
</evidence>
<evidence type="ECO:0000256" key="4">
    <source>
        <dbReference type="ARBA" id="ARBA00022692"/>
    </source>
</evidence>
<dbReference type="EMBL" id="AP023322">
    <property type="protein sequence ID" value="BCI63191.1"/>
    <property type="molecule type" value="Genomic_DNA"/>
</dbReference>
<dbReference type="RefSeq" id="WP_021932083.1">
    <property type="nucleotide sequence ID" value="NZ_AP023322.1"/>
</dbReference>
<keyword evidence="7 11" id="KW-0472">Membrane</keyword>
<dbReference type="HAMAP" id="MF_00454">
    <property type="entry name" value="FluC"/>
    <property type="match status" value="1"/>
</dbReference>
<dbReference type="Proteomes" id="UP000594042">
    <property type="component" value="Chromosome"/>
</dbReference>
<feature type="transmembrane region" description="Helical" evidence="11">
    <location>
        <begin position="34"/>
        <end position="55"/>
    </location>
</feature>
<evidence type="ECO:0000256" key="5">
    <source>
        <dbReference type="ARBA" id="ARBA00022989"/>
    </source>
</evidence>
<keyword evidence="8 11" id="KW-0407">Ion channel</keyword>
<dbReference type="GO" id="GO:0140114">
    <property type="term" value="P:cellular detoxification of fluoride"/>
    <property type="evidence" value="ECO:0007669"/>
    <property type="project" value="UniProtKB-UniRule"/>
</dbReference>
<keyword evidence="11" id="KW-0915">Sodium</keyword>
<dbReference type="PANTHER" id="PTHR28259">
    <property type="entry name" value="FLUORIDE EXPORT PROTEIN 1-RELATED"/>
    <property type="match status" value="1"/>
</dbReference>
<comment type="subcellular location">
    <subcellularLocation>
        <location evidence="1 11">Cell membrane</location>
        <topology evidence="1 11">Multi-pass membrane protein</topology>
    </subcellularLocation>
</comment>
<organism evidence="12 13">
    <name type="scientific">Coprobacter secundus subsp. similis</name>
    <dbReference type="NCBI Taxonomy" id="2751153"/>
    <lineage>
        <taxon>Bacteria</taxon>
        <taxon>Pseudomonadati</taxon>
        <taxon>Bacteroidota</taxon>
        <taxon>Bacteroidia</taxon>
        <taxon>Bacteroidales</taxon>
        <taxon>Barnesiellaceae</taxon>
        <taxon>Coprobacter</taxon>
    </lineage>
</organism>
<keyword evidence="4 11" id="KW-0812">Transmembrane</keyword>